<keyword evidence="8" id="KW-0677">Repeat</keyword>
<comment type="subcellular location">
    <subcellularLocation>
        <location evidence="2">Cell projection</location>
        <location evidence="2">Cilium</location>
        <location evidence="2">Photoreceptor outer segment</location>
    </subcellularLocation>
    <subcellularLocation>
        <location evidence="1">Photoreceptor inner segment</location>
    </subcellularLocation>
    <subcellularLocation>
        <location evidence="3">Secreted</location>
        <location evidence="3">Extracellular space</location>
        <location evidence="3">Extracellular matrix</location>
        <location evidence="3">Interphotoreceptor matrix</location>
    </subcellularLocation>
</comment>
<feature type="domain" description="SEA" evidence="18">
    <location>
        <begin position="234"/>
        <end position="355"/>
    </location>
</feature>
<evidence type="ECO:0000256" key="2">
    <source>
        <dbReference type="ARBA" id="ARBA00004504"/>
    </source>
</evidence>
<keyword evidence="11" id="KW-0325">Glycoprotein</keyword>
<dbReference type="Proteomes" id="UP000081671">
    <property type="component" value="Unplaced"/>
</dbReference>
<evidence type="ECO:0000256" key="5">
    <source>
        <dbReference type="ARBA" id="ARBA00022530"/>
    </source>
</evidence>
<keyword evidence="6" id="KW-0358">Heparin-binding</keyword>
<dbReference type="CTD" id="3617"/>
<dbReference type="AlphaFoldDB" id="A0A1S3GMS7"/>
<dbReference type="GO" id="GO:0008201">
    <property type="term" value="F:heparin binding"/>
    <property type="evidence" value="ECO:0007669"/>
    <property type="project" value="UniProtKB-KW"/>
</dbReference>
<feature type="compositionally biased region" description="Basic and acidic residues" evidence="17">
    <location>
        <begin position="328"/>
        <end position="344"/>
    </location>
</feature>
<keyword evidence="13" id="KW-0373">Hyaluronic acid</keyword>
<dbReference type="KEGG" id="dord:105999152"/>
<evidence type="ECO:0000313" key="19">
    <source>
        <dbReference type="Proteomes" id="UP000081671"/>
    </source>
</evidence>
<feature type="compositionally biased region" description="Polar residues" evidence="17">
    <location>
        <begin position="383"/>
        <end position="394"/>
    </location>
</feature>
<dbReference type="PROSITE" id="PS50024">
    <property type="entry name" value="SEA"/>
    <property type="match status" value="2"/>
</dbReference>
<evidence type="ECO:0000256" key="3">
    <source>
        <dbReference type="ARBA" id="ARBA00004593"/>
    </source>
</evidence>
<comment type="function">
    <text evidence="16">Chondroitin sulfate-, heparin- and hyaluronan-binding protein. May serve to form a basic macromolecular scaffold comprising the insoluble interphotoreceptor matrix.</text>
</comment>
<dbReference type="InterPro" id="IPR039861">
    <property type="entry name" value="IMPG"/>
</dbReference>
<dbReference type="FunCoup" id="A0A1S3GMS7">
    <property type="interactions" value="31"/>
</dbReference>
<reference evidence="20" key="1">
    <citation type="submission" date="2025-08" db="UniProtKB">
        <authorList>
            <consortium name="RefSeq"/>
        </authorList>
    </citation>
    <scope>IDENTIFICATION</scope>
    <source>
        <tissue evidence="20">Kidney</tissue>
    </source>
</reference>
<dbReference type="SUPFAM" id="SSF82671">
    <property type="entry name" value="SEA domain"/>
    <property type="match status" value="2"/>
</dbReference>
<keyword evidence="7" id="KW-0732">Signal</keyword>
<keyword evidence="10" id="KW-0675">Receptor</keyword>
<keyword evidence="4" id="KW-0964">Secreted</keyword>
<evidence type="ECO:0000256" key="11">
    <source>
        <dbReference type="ARBA" id="ARBA00023180"/>
    </source>
</evidence>
<evidence type="ECO:0000256" key="1">
    <source>
        <dbReference type="ARBA" id="ARBA00004437"/>
    </source>
</evidence>
<proteinExistence type="predicted"/>
<dbReference type="InParanoid" id="A0A1S3GMS7"/>
<feature type="region of interest" description="Disordered" evidence="17">
    <location>
        <begin position="317"/>
        <end position="344"/>
    </location>
</feature>
<evidence type="ECO:0000256" key="7">
    <source>
        <dbReference type="ARBA" id="ARBA00022729"/>
    </source>
</evidence>
<sequence length="683" mass="76904">MYLETKRAIFVCWIFLQVQGSKDTSNKIYQTTDLANFPRMEMPESTANPFQVSTMRRIFDLAKLRTKRSTLFPPGVHVCPQESMRKIVASLQAYYRLRVCQEAVWEAYRIFLDRIPDTGEYQDWVSLCQQETFCLFDIGKNFSNSKEHLDLLQQRIKQRSFPESKDELSPEQTQTVTAKTPAHSPDAVDVSLSPFPLIPDDTHDNEIFNDTLKDIRKPATEREAGFTHVSEGPLDQKVQFSIFLPNQKFKAELADPRSPYHQELAEKSRLQLQKEFKKVPGFKEIHVLGFRPKKERDGSNSIEVQLAAIFKRDQAKRPPSDLLPFDSNKIEPEGAHQGTVEEDKRPEIHLLPVDLKKLLSRIVEDQSLDAGTAQISDEVMGSSPVSEPDTQSGLLTTPASITQGIIRLAYDYDFITLSPLSSLRLICVIASTSLFCDPRVEMTGAIRTSTGPGRGAELVVFFSLRVANLPFSPDLADRSSPEYRALERRFTQLLVPYLQSNLTGFRQLEILSFRNGSVIVNSKVHFARWVPYNLTQAVHGVLEDFRSSAAELDLEIDSNSLNIEPGDQADPCRFLACGESAQCVWNAWTQEAECRCPEQGLGDAQPCAPAEGAARMFDVEPYSLFSSQTSAAPRKFLHFNVGRRWSTVGAQRVPGPAPCPSVIPVPKWRSSILHLIIHDLRSS</sequence>
<feature type="region of interest" description="Disordered" evidence="17">
    <location>
        <begin position="160"/>
        <end position="185"/>
    </location>
</feature>
<keyword evidence="12" id="KW-0966">Cell projection</keyword>
<evidence type="ECO:0000256" key="4">
    <source>
        <dbReference type="ARBA" id="ARBA00022525"/>
    </source>
</evidence>
<evidence type="ECO:0000256" key="13">
    <source>
        <dbReference type="ARBA" id="ARBA00023290"/>
    </source>
</evidence>
<evidence type="ECO:0000256" key="17">
    <source>
        <dbReference type="SAM" id="MobiDB-lite"/>
    </source>
</evidence>
<dbReference type="InterPro" id="IPR000082">
    <property type="entry name" value="SEA_dom"/>
</dbReference>
<accession>A0A1S3GMS7</accession>
<evidence type="ECO:0000256" key="8">
    <source>
        <dbReference type="ARBA" id="ARBA00022737"/>
    </source>
</evidence>
<dbReference type="GO" id="GO:0007601">
    <property type="term" value="P:visual perception"/>
    <property type="evidence" value="ECO:0007669"/>
    <property type="project" value="InterPro"/>
</dbReference>
<dbReference type="OrthoDB" id="9908153at2759"/>
<dbReference type="SMART" id="SM00200">
    <property type="entry name" value="SEA"/>
    <property type="match status" value="2"/>
</dbReference>
<dbReference type="GO" id="GO:0001917">
    <property type="term" value="C:photoreceptor inner segment"/>
    <property type="evidence" value="ECO:0007669"/>
    <property type="project" value="UniProtKB-SubCell"/>
</dbReference>
<evidence type="ECO:0000256" key="6">
    <source>
        <dbReference type="ARBA" id="ARBA00022674"/>
    </source>
</evidence>
<dbReference type="GO" id="GO:0005540">
    <property type="term" value="F:hyaluronic acid binding"/>
    <property type="evidence" value="ECO:0007669"/>
    <property type="project" value="UniProtKB-KW"/>
</dbReference>
<evidence type="ECO:0000256" key="15">
    <source>
        <dbReference type="ARBA" id="ARBA00042018"/>
    </source>
</evidence>
<feature type="domain" description="SEA" evidence="18">
    <location>
        <begin position="456"/>
        <end position="568"/>
    </location>
</feature>
<keyword evidence="5" id="KW-0272">Extracellular matrix</keyword>
<evidence type="ECO:0000259" key="18">
    <source>
        <dbReference type="PROSITE" id="PS50024"/>
    </source>
</evidence>
<feature type="region of interest" description="Disordered" evidence="17">
    <location>
        <begin position="373"/>
        <end position="394"/>
    </location>
</feature>
<organism evidence="19 20">
    <name type="scientific">Dipodomys ordii</name>
    <name type="common">Ord's kangaroo rat</name>
    <dbReference type="NCBI Taxonomy" id="10020"/>
    <lineage>
        <taxon>Eukaryota</taxon>
        <taxon>Metazoa</taxon>
        <taxon>Chordata</taxon>
        <taxon>Craniata</taxon>
        <taxon>Vertebrata</taxon>
        <taxon>Euteleostomi</taxon>
        <taxon>Mammalia</taxon>
        <taxon>Eutheria</taxon>
        <taxon>Euarchontoglires</taxon>
        <taxon>Glires</taxon>
        <taxon>Rodentia</taxon>
        <taxon>Castorimorpha</taxon>
        <taxon>Heteromyidae</taxon>
        <taxon>Dipodomyinae</taxon>
        <taxon>Dipodomys</taxon>
    </lineage>
</organism>
<evidence type="ECO:0000256" key="16">
    <source>
        <dbReference type="ARBA" id="ARBA00045407"/>
    </source>
</evidence>
<evidence type="ECO:0000256" key="10">
    <source>
        <dbReference type="ARBA" id="ARBA00023170"/>
    </source>
</evidence>
<keyword evidence="9" id="KW-0730">Sialic acid</keyword>
<dbReference type="GO" id="GO:0001750">
    <property type="term" value="C:photoreceptor outer segment"/>
    <property type="evidence" value="ECO:0007669"/>
    <property type="project" value="UniProtKB-SubCell"/>
</dbReference>
<dbReference type="GO" id="GO:0033165">
    <property type="term" value="C:interphotoreceptor matrix"/>
    <property type="evidence" value="ECO:0007669"/>
    <property type="project" value="UniProtKB-SubCell"/>
</dbReference>
<protein>
    <recommendedName>
        <fullName evidence="14">Interphotoreceptor matrix proteoglycan 1</fullName>
    </recommendedName>
    <alternativeName>
        <fullName evidence="15">Sialoprotein associated with cones and rods</fullName>
    </alternativeName>
</protein>
<dbReference type="Gene3D" id="3.30.70.960">
    <property type="entry name" value="SEA domain"/>
    <property type="match status" value="1"/>
</dbReference>
<evidence type="ECO:0000313" key="20">
    <source>
        <dbReference type="RefSeq" id="XP_012889554.1"/>
    </source>
</evidence>
<evidence type="ECO:0000256" key="12">
    <source>
        <dbReference type="ARBA" id="ARBA00023273"/>
    </source>
</evidence>
<name>A0A1S3GMS7_DIPOR</name>
<dbReference type="PANTHER" id="PTHR12199:SF3">
    <property type="entry name" value="INTERPHOTORECEPTOR MATRIX PROTEOGLYCAN 1"/>
    <property type="match status" value="1"/>
</dbReference>
<keyword evidence="19" id="KW-1185">Reference proteome</keyword>
<dbReference type="Pfam" id="PF01390">
    <property type="entry name" value="SEA"/>
    <property type="match status" value="2"/>
</dbReference>
<gene>
    <name evidence="20" type="primary">Impg1</name>
</gene>
<dbReference type="GeneID" id="105999152"/>
<dbReference type="RefSeq" id="XP_012889554.1">
    <property type="nucleotide sequence ID" value="XM_013034100.1"/>
</dbReference>
<evidence type="ECO:0000256" key="9">
    <source>
        <dbReference type="ARBA" id="ARBA00022981"/>
    </source>
</evidence>
<dbReference type="PANTHER" id="PTHR12199">
    <property type="entry name" value="INTERPHOTORECEPTOR MATRIX PROTEOGLYCAN"/>
    <property type="match status" value="1"/>
</dbReference>
<dbReference type="InterPro" id="IPR036364">
    <property type="entry name" value="SEA_dom_sf"/>
</dbReference>
<evidence type="ECO:0000256" key="14">
    <source>
        <dbReference type="ARBA" id="ARBA00040753"/>
    </source>
</evidence>